<dbReference type="RefSeq" id="WP_277564899.1">
    <property type="nucleotide sequence ID" value="NZ_JAPDHZ010000002.1"/>
</dbReference>
<accession>A0A9X4KFF5</accession>
<comment type="caution">
    <text evidence="3">The sequence shown here is derived from an EMBL/GenBank/DDBJ whole genome shotgun (WGS) entry which is preliminary data.</text>
</comment>
<evidence type="ECO:0000313" key="4">
    <source>
        <dbReference type="Proteomes" id="UP001153387"/>
    </source>
</evidence>
<feature type="region of interest" description="Disordered" evidence="1">
    <location>
        <begin position="296"/>
        <end position="339"/>
    </location>
</feature>
<evidence type="ECO:0000256" key="1">
    <source>
        <dbReference type="SAM" id="MobiDB-lite"/>
    </source>
</evidence>
<feature type="chain" id="PRO_5040938340" evidence="2">
    <location>
        <begin position="24"/>
        <end position="367"/>
    </location>
</feature>
<keyword evidence="2" id="KW-0732">Signal</keyword>
<feature type="signal peptide" evidence="2">
    <location>
        <begin position="1"/>
        <end position="23"/>
    </location>
</feature>
<feature type="compositionally biased region" description="Basic and acidic residues" evidence="1">
    <location>
        <begin position="325"/>
        <end position="339"/>
    </location>
</feature>
<evidence type="ECO:0000313" key="3">
    <source>
        <dbReference type="EMBL" id="MDG0791123.1"/>
    </source>
</evidence>
<organism evidence="3 4">
    <name type="scientific">Cohnella ginsengisoli</name>
    <dbReference type="NCBI Taxonomy" id="425004"/>
    <lineage>
        <taxon>Bacteria</taxon>
        <taxon>Bacillati</taxon>
        <taxon>Bacillota</taxon>
        <taxon>Bacilli</taxon>
        <taxon>Bacillales</taxon>
        <taxon>Paenibacillaceae</taxon>
        <taxon>Cohnella</taxon>
    </lineage>
</organism>
<gene>
    <name evidence="3" type="ORF">OMP38_09745</name>
</gene>
<dbReference type="EMBL" id="JAPDHZ010000002">
    <property type="protein sequence ID" value="MDG0791123.1"/>
    <property type="molecule type" value="Genomic_DNA"/>
</dbReference>
<evidence type="ECO:0000256" key="2">
    <source>
        <dbReference type="SAM" id="SignalP"/>
    </source>
</evidence>
<protein>
    <submittedName>
        <fullName evidence="3">Uncharacterized protein</fullName>
    </submittedName>
</protein>
<name>A0A9X4KFF5_9BACL</name>
<sequence>MKRKMLGLLAALLLLVNAAGVQAATAAAAKVQLLPSNEYKELPYVNDNGKKVQLRGYKNFEVDWSSAEKDAWPVMLDLDRLLLLNGGYTKAISTTGGRKLWEQYYSDFDLVSLQAWGQSSKGTIFTIRKKILDDTVDARVDLITRDGKVKSTYYLPHDDYLFPDFTSAIGLDSNDNLITTLSGALVSLAPDGKLNWYNDDFVDWTVSSSSVGSFVFTMHETNIKELIVDAQNNVLVLTDLNHAYYLNNSGKLLWDAQLDSTPKDWSASGYIQKKRTVGPGVRQSDGAYGNFGLEQREADESEQADRGSVGYDPAQSGKWTILRGSESRNRPDRYDRQDDMGISAEIQRLLYGLDYAKRYQRQRLYSG</sequence>
<reference evidence="3 4" key="1">
    <citation type="submission" date="2022-10" db="EMBL/GenBank/DDBJ databases">
        <title>Comparative genomic analysis of Cohnella hashimotonis sp. nov., isolated from the International Space Station.</title>
        <authorList>
            <person name="Simpson A."/>
            <person name="Venkateswaran K."/>
        </authorList>
    </citation>
    <scope>NUCLEOTIDE SEQUENCE [LARGE SCALE GENOMIC DNA]</scope>
    <source>
        <strain evidence="3 4">DSM 18997</strain>
    </source>
</reference>
<proteinExistence type="predicted"/>
<keyword evidence="4" id="KW-1185">Reference proteome</keyword>
<dbReference type="Proteomes" id="UP001153387">
    <property type="component" value="Unassembled WGS sequence"/>
</dbReference>
<dbReference type="AlphaFoldDB" id="A0A9X4KFF5"/>